<accession>A0A8H7QHE4</accession>
<proteinExistence type="predicted"/>
<evidence type="ECO:0000313" key="4">
    <source>
        <dbReference type="Proteomes" id="UP000603453"/>
    </source>
</evidence>
<dbReference type="AlphaFoldDB" id="A0A8H7QHE4"/>
<organism evidence="3 4">
    <name type="scientific">Mucor saturninus</name>
    <dbReference type="NCBI Taxonomy" id="64648"/>
    <lineage>
        <taxon>Eukaryota</taxon>
        <taxon>Fungi</taxon>
        <taxon>Fungi incertae sedis</taxon>
        <taxon>Mucoromycota</taxon>
        <taxon>Mucoromycotina</taxon>
        <taxon>Mucoromycetes</taxon>
        <taxon>Mucorales</taxon>
        <taxon>Mucorineae</taxon>
        <taxon>Mucoraceae</taxon>
        <taxon>Mucor</taxon>
    </lineage>
</organism>
<feature type="region of interest" description="Disordered" evidence="2">
    <location>
        <begin position="178"/>
        <end position="199"/>
    </location>
</feature>
<reference evidence="3" key="1">
    <citation type="submission" date="2020-12" db="EMBL/GenBank/DDBJ databases">
        <title>Metabolic potential, ecology and presence of endohyphal bacteria is reflected in genomic diversity of Mucoromycotina.</title>
        <authorList>
            <person name="Muszewska A."/>
            <person name="Okrasinska A."/>
            <person name="Steczkiewicz K."/>
            <person name="Drgas O."/>
            <person name="Orlowska M."/>
            <person name="Perlinska-Lenart U."/>
            <person name="Aleksandrzak-Piekarczyk T."/>
            <person name="Szatraj K."/>
            <person name="Zielenkiewicz U."/>
            <person name="Pilsyk S."/>
            <person name="Malc E."/>
            <person name="Mieczkowski P."/>
            <person name="Kruszewska J.S."/>
            <person name="Biernat P."/>
            <person name="Pawlowska J."/>
        </authorList>
    </citation>
    <scope>NUCLEOTIDE SEQUENCE</scope>
    <source>
        <strain evidence="3">WA0000017839</strain>
    </source>
</reference>
<evidence type="ECO:0000256" key="2">
    <source>
        <dbReference type="SAM" id="MobiDB-lite"/>
    </source>
</evidence>
<feature type="compositionally biased region" description="Basic residues" evidence="2">
    <location>
        <begin position="281"/>
        <end position="291"/>
    </location>
</feature>
<keyword evidence="1" id="KW-0175">Coiled coil</keyword>
<protein>
    <submittedName>
        <fullName evidence="3">Uncharacterized protein</fullName>
    </submittedName>
</protein>
<gene>
    <name evidence="3" type="ORF">INT47_000264</name>
</gene>
<name>A0A8H7QHE4_9FUNG</name>
<dbReference type="Proteomes" id="UP000603453">
    <property type="component" value="Unassembled WGS sequence"/>
</dbReference>
<keyword evidence="4" id="KW-1185">Reference proteome</keyword>
<comment type="caution">
    <text evidence="3">The sequence shown here is derived from an EMBL/GenBank/DDBJ whole genome shotgun (WGS) entry which is preliminary data.</text>
</comment>
<evidence type="ECO:0000313" key="3">
    <source>
        <dbReference type="EMBL" id="KAG2191775.1"/>
    </source>
</evidence>
<dbReference type="EMBL" id="JAEPRD010000353">
    <property type="protein sequence ID" value="KAG2191775.1"/>
    <property type="molecule type" value="Genomic_DNA"/>
</dbReference>
<evidence type="ECO:0000256" key="1">
    <source>
        <dbReference type="SAM" id="Coils"/>
    </source>
</evidence>
<feature type="region of interest" description="Disordered" evidence="2">
    <location>
        <begin position="265"/>
        <end position="291"/>
    </location>
</feature>
<sequence>MNNSATTFRISKLEQSISDLNEKLDRQNDMLKDLAQLLAPSFAQSCDSYFSSDILEASQQAKETGIANSLNPNLLGKRDIPKVLDEAAKQHKPTKKNSFPSPRLRLLALINYFQKEKDGTNLQLENRNNLRHYAILKSLARKIHDDMVEHINKDLPISFIDANRARIRAAVHNNSACSNNQRISEQTREESSREEDESNDLYTQYIEDDMSDSGGEPDFSCYDRPYAAFNRPTPATATATASTTVTATLSPPVSLAAPKRMKARRIISKDEYSQDTDPIIKPKHGRKQYKY</sequence>
<dbReference type="OrthoDB" id="2285169at2759"/>
<feature type="coiled-coil region" evidence="1">
    <location>
        <begin position="10"/>
        <end position="37"/>
    </location>
</feature>